<protein>
    <submittedName>
        <fullName evidence="5">Unannotated protein</fullName>
    </submittedName>
</protein>
<gene>
    <name evidence="5" type="ORF">UFOPK2214_01064</name>
</gene>
<dbReference type="InterPro" id="IPR013783">
    <property type="entry name" value="Ig-like_fold"/>
</dbReference>
<dbReference type="Gene3D" id="2.60.40.10">
    <property type="entry name" value="Immunoglobulins"/>
    <property type="match status" value="2"/>
</dbReference>
<dbReference type="Pfam" id="PF17210">
    <property type="entry name" value="SdrD_B"/>
    <property type="match status" value="2"/>
</dbReference>
<keyword evidence="2" id="KW-0964">Secreted</keyword>
<dbReference type="GO" id="GO:0005576">
    <property type="term" value="C:extracellular region"/>
    <property type="evidence" value="ECO:0007669"/>
    <property type="project" value="UniProtKB-SubCell"/>
</dbReference>
<proteinExistence type="predicted"/>
<sequence length="260" mass="28195">MIASVIKVSVGDYVWLDTDRDGVQDATEKGIKNVVLSIRKADGSLVYDVDGQLVRATKTDSKGRYSFDNLPPGQYRVSVVDPAGYTPTLLNSVSDSAVDSSRGTALSSNLTTDGQRDPTLDFGFYKPSSSESVEVGNYVWKDRNGNGLQGPGDTGIRGAVLSITDYDGLPVTNVFGRLVKNQRTKSDGKYLFKNLPPGRYIVRIKYPENFFPTTPGKKDRGKNSSTFKATSLVLNGGESDYTLDFGMVYRSGGTALPSTR</sequence>
<comment type="subcellular location">
    <subcellularLocation>
        <location evidence="1">Secreted</location>
    </subcellularLocation>
</comment>
<dbReference type="InterPro" id="IPR033764">
    <property type="entry name" value="Sdr_B"/>
</dbReference>
<dbReference type="EMBL" id="CAEZWJ010000034">
    <property type="protein sequence ID" value="CAB4658330.1"/>
    <property type="molecule type" value="Genomic_DNA"/>
</dbReference>
<reference evidence="5" key="1">
    <citation type="submission" date="2020-05" db="EMBL/GenBank/DDBJ databases">
        <authorList>
            <person name="Chiriac C."/>
            <person name="Salcher M."/>
            <person name="Ghai R."/>
            <person name="Kavagutti S V."/>
        </authorList>
    </citation>
    <scope>NUCLEOTIDE SEQUENCE</scope>
</reference>
<dbReference type="InterPro" id="IPR051417">
    <property type="entry name" value="SDr/BOS_complex"/>
</dbReference>
<keyword evidence="3" id="KW-0732">Signal</keyword>
<evidence type="ECO:0000256" key="1">
    <source>
        <dbReference type="ARBA" id="ARBA00004613"/>
    </source>
</evidence>
<accession>A0A6J6L8N0</accession>
<organism evidence="5">
    <name type="scientific">freshwater metagenome</name>
    <dbReference type="NCBI Taxonomy" id="449393"/>
    <lineage>
        <taxon>unclassified sequences</taxon>
        <taxon>metagenomes</taxon>
        <taxon>ecological metagenomes</taxon>
    </lineage>
</organism>
<dbReference type="AlphaFoldDB" id="A0A6J6L8N0"/>
<feature type="domain" description="SD-repeat containing protein B" evidence="4">
    <location>
        <begin position="9"/>
        <end position="124"/>
    </location>
</feature>
<evidence type="ECO:0000259" key="4">
    <source>
        <dbReference type="Pfam" id="PF17210"/>
    </source>
</evidence>
<evidence type="ECO:0000313" key="5">
    <source>
        <dbReference type="EMBL" id="CAB4658330.1"/>
    </source>
</evidence>
<dbReference type="SUPFAM" id="SSF117074">
    <property type="entry name" value="Hypothetical protein PA1324"/>
    <property type="match status" value="2"/>
</dbReference>
<name>A0A6J6L8N0_9ZZZZ</name>
<evidence type="ECO:0000256" key="3">
    <source>
        <dbReference type="ARBA" id="ARBA00022729"/>
    </source>
</evidence>
<dbReference type="PANTHER" id="PTHR23303">
    <property type="entry name" value="CARBOXYPEPTIDASE REGULATORY REGION-CONTAINING"/>
    <property type="match status" value="1"/>
</dbReference>
<evidence type="ECO:0000256" key="2">
    <source>
        <dbReference type="ARBA" id="ARBA00022525"/>
    </source>
</evidence>
<feature type="domain" description="SD-repeat containing protein B" evidence="4">
    <location>
        <begin position="134"/>
        <end position="247"/>
    </location>
</feature>